<dbReference type="Gene3D" id="1.10.10.10">
    <property type="entry name" value="Winged helix-like DNA-binding domain superfamily/Winged helix DNA-binding domain"/>
    <property type="match status" value="1"/>
</dbReference>
<dbReference type="EMBL" id="CP048914">
    <property type="protein sequence ID" value="QMS85313.1"/>
    <property type="molecule type" value="Genomic_DNA"/>
</dbReference>
<dbReference type="InterPro" id="IPR036388">
    <property type="entry name" value="WH-like_DNA-bd_sf"/>
</dbReference>
<evidence type="ECO:0000313" key="2">
    <source>
        <dbReference type="Proteomes" id="UP000514720"/>
    </source>
</evidence>
<dbReference type="RefSeq" id="WP_258877105.1">
    <property type="nucleotide sequence ID" value="NZ_CP048914.1"/>
</dbReference>
<name>A0A7L7KRF2_9MOLU</name>
<dbReference type="CDD" id="cd00090">
    <property type="entry name" value="HTH_ARSR"/>
    <property type="match status" value="1"/>
</dbReference>
<keyword evidence="2" id="KW-1185">Reference proteome</keyword>
<reference evidence="1 2" key="1">
    <citation type="submission" date="2020-02" db="EMBL/GenBank/DDBJ databases">
        <authorList>
            <person name="Zheng R.K."/>
            <person name="Sun C.M."/>
        </authorList>
    </citation>
    <scope>NUCLEOTIDE SEQUENCE [LARGE SCALE GENOMIC DNA]</scope>
    <source>
        <strain evidence="2">zrk13</strain>
    </source>
</reference>
<dbReference type="AlphaFoldDB" id="A0A7L7KRF2"/>
<gene>
    <name evidence="1" type="ORF">G4Z02_05955</name>
</gene>
<dbReference type="KEGG" id="xcl:G4Z02_05955"/>
<protein>
    <submittedName>
        <fullName evidence="1">Helix-turn-helix transcriptional regulator</fullName>
    </submittedName>
</protein>
<organism evidence="1 2">
    <name type="scientific">Candidatus Xianfuyuplasma coldseepsis</name>
    <dbReference type="NCBI Taxonomy" id="2782163"/>
    <lineage>
        <taxon>Bacteria</taxon>
        <taxon>Bacillati</taxon>
        <taxon>Mycoplasmatota</taxon>
        <taxon>Mollicutes</taxon>
        <taxon>Candidatus Izemoplasmatales</taxon>
        <taxon>Candidatus Izemoplasmataceae</taxon>
        <taxon>Candidatus Xianfuyuplasma</taxon>
    </lineage>
</organism>
<proteinExistence type="predicted"/>
<dbReference type="SUPFAM" id="SSF46785">
    <property type="entry name" value="Winged helix' DNA-binding domain"/>
    <property type="match status" value="1"/>
</dbReference>
<sequence>MNRKVLHTDKEVRIAFDPYRIKILRLFILHKGEAMTAKQVADHLGEPPSKINYHIKKLESIDILQLDHTENINGILAKYYVLPYDTVAMKSEEISPLIRKQALQSIQESNFQICLKRFLNEIPQAKIVCQQQTDDNDFYFGTEYFSIFINDDQFNDLARKVVDVLRPYMESKDNLNEYKVFMSSLKISDSSKQEK</sequence>
<evidence type="ECO:0000313" key="1">
    <source>
        <dbReference type="EMBL" id="QMS85313.1"/>
    </source>
</evidence>
<dbReference type="Proteomes" id="UP000514720">
    <property type="component" value="Chromosome"/>
</dbReference>
<dbReference type="InterPro" id="IPR036390">
    <property type="entry name" value="WH_DNA-bd_sf"/>
</dbReference>
<dbReference type="Pfam" id="PF12840">
    <property type="entry name" value="HTH_20"/>
    <property type="match status" value="1"/>
</dbReference>
<dbReference type="InterPro" id="IPR011991">
    <property type="entry name" value="ArsR-like_HTH"/>
</dbReference>
<accession>A0A7L7KRF2</accession>